<keyword evidence="1" id="KW-0732">Signal</keyword>
<dbReference type="OrthoDB" id="200449at2"/>
<dbReference type="AlphaFoldDB" id="A0A1Q2HS48"/>
<dbReference type="Gene3D" id="2.60.120.260">
    <property type="entry name" value="Galactose-binding domain-like"/>
    <property type="match status" value="1"/>
</dbReference>
<protein>
    <submittedName>
        <fullName evidence="2">Uncharacterized protein</fullName>
    </submittedName>
</protein>
<evidence type="ECO:0000313" key="2">
    <source>
        <dbReference type="EMBL" id="AQQ10288.1"/>
    </source>
</evidence>
<evidence type="ECO:0000256" key="1">
    <source>
        <dbReference type="SAM" id="SignalP"/>
    </source>
</evidence>
<name>A0A1Q2HS48_9BACT</name>
<dbReference type="SUPFAM" id="SSF51445">
    <property type="entry name" value="(Trans)glycosidases"/>
    <property type="match status" value="1"/>
</dbReference>
<proteinExistence type="predicted"/>
<evidence type="ECO:0000313" key="3">
    <source>
        <dbReference type="Proteomes" id="UP000188273"/>
    </source>
</evidence>
<keyword evidence="3" id="KW-1185">Reference proteome</keyword>
<sequence precursor="true">MKKLACFLVFFAFTSLSQAALVPNDDFSARRDYWNFSTNAWVENANHPENSAMLCGRLENGGGMGAQDIRSDLFAVPPVSDFSLNFNSGIWQQTTSELHPVFQVRFYGSKNHGDMIGEVKFDVQKKSNDWWGILTQNSGEFEAPSGTKYMDVVFSAGLHNPWEGGARIGNVKLKAKGKLNPSEGALPIYFDLSDPGVTKRLDYWGMDQTWIDGWNMEEAIAQIGQDDFDVVRINFLAVEPLNYDAAGEPLLTQTMKDFVDRAMDQALRAPGANLGMHLTAKSDLHAWYVGSDGLLIPERTVDGAVAMINYIGDNYGYSIDRWDFVEVINEPDWEYPCSSPQNMADVMAEFRSRPELDSVPLLGPSTLSSDSAYNWYAATQGYTDIGGTHVINGSVESFKGFIEWVHNDGKPFVNPEVHSFAEILIQADLSGDRPGEGGVFWDNVVPAAGRFIQACKGKRIAYQMDAVTWSGTSVYRDPQNRVWLFAGSSERNAQNSKWEFISTTRDVFINDFGPAVRKTITMGSHAHWHAELTWGDRNPPYYSQYVDNSAETARMAVIDGKLNTTSTNDTGAFTQWKFRPAGAFYYIDNIGARDAGERSRLSASEIRRDVGLVRDNQNDNFVKWQLIQIDESFFLENVGMQRAGLKSRLKIESGSATLTESSDQASKAQWNFSDTGSGYSNLIINGDFEDGWTCWQGEGDNGGQASLIEDGDSHFMYIETQTEGNAQLESPLVKVLSGANLRYSFNSGIWQETSEGNSPLLQIMFYNDLGSADGGWLGQEWIDIQKTQGDWADVSALNEGTIHPPDGTDYVQLRFRGGWPNDWKGGFRIDNVSLKPFYNPADFSKDGSVNLFDLSLIAQEWQTIYDTSDLRILAENWLNAND</sequence>
<reference evidence="3" key="1">
    <citation type="submission" date="2017-02" db="EMBL/GenBank/DDBJ databases">
        <title>Comparative genomics and description of representatives of a novel lineage of planctomycetes thriving in anoxic sediments.</title>
        <authorList>
            <person name="Spring S."/>
            <person name="Bunk B."/>
            <person name="Sproer C."/>
            <person name="Klenk H.-P."/>
        </authorList>
    </citation>
    <scope>NUCLEOTIDE SEQUENCE [LARGE SCALE GENOMIC DNA]</scope>
    <source>
        <strain evidence="3">L21-RPul-D3</strain>
    </source>
</reference>
<feature type="chain" id="PRO_5010304704" evidence="1">
    <location>
        <begin position="20"/>
        <end position="882"/>
    </location>
</feature>
<dbReference type="EMBL" id="CP019633">
    <property type="protein sequence ID" value="AQQ10288.1"/>
    <property type="molecule type" value="Genomic_DNA"/>
</dbReference>
<dbReference type="KEGG" id="pbu:L21SP3_02117"/>
<dbReference type="RefSeq" id="WP_123785189.1">
    <property type="nucleotide sequence ID" value="NZ_CP019633.1"/>
</dbReference>
<accession>A0A1Q2HS48</accession>
<dbReference type="STRING" id="1940790.L21SP3_02117"/>
<feature type="signal peptide" evidence="1">
    <location>
        <begin position="1"/>
        <end position="19"/>
    </location>
</feature>
<gene>
    <name evidence="2" type="ORF">L21SP3_02117</name>
</gene>
<dbReference type="InterPro" id="IPR017853">
    <property type="entry name" value="GH"/>
</dbReference>
<dbReference type="Proteomes" id="UP000188273">
    <property type="component" value="Chromosome"/>
</dbReference>
<organism evidence="2 3">
    <name type="scientific">Sedimentisphaera cyanobacteriorum</name>
    <dbReference type="NCBI Taxonomy" id="1940790"/>
    <lineage>
        <taxon>Bacteria</taxon>
        <taxon>Pseudomonadati</taxon>
        <taxon>Planctomycetota</taxon>
        <taxon>Phycisphaerae</taxon>
        <taxon>Sedimentisphaerales</taxon>
        <taxon>Sedimentisphaeraceae</taxon>
        <taxon>Sedimentisphaera</taxon>
    </lineage>
</organism>